<evidence type="ECO:0000313" key="2">
    <source>
        <dbReference type="EMBL" id="KPQ34872.1"/>
    </source>
</evidence>
<keyword evidence="1" id="KW-0732">Signal</keyword>
<evidence type="ECO:0008006" key="4">
    <source>
        <dbReference type="Google" id="ProtNLM"/>
    </source>
</evidence>
<protein>
    <recommendedName>
        <fullName evidence="4">PEP-CTERM protein-sorting domain</fullName>
    </recommendedName>
</protein>
<dbReference type="AlphaFoldDB" id="A0A0P7ZPN0"/>
<feature type="chain" id="PRO_5006147358" description="PEP-CTERM protein-sorting domain" evidence="1">
    <location>
        <begin position="39"/>
        <end position="261"/>
    </location>
</feature>
<organism evidence="2 3">
    <name type="scientific">Phormidesmis priestleyi Ana</name>
    <dbReference type="NCBI Taxonomy" id="1666911"/>
    <lineage>
        <taxon>Bacteria</taxon>
        <taxon>Bacillati</taxon>
        <taxon>Cyanobacteriota</taxon>
        <taxon>Cyanophyceae</taxon>
        <taxon>Leptolyngbyales</taxon>
        <taxon>Leptolyngbyaceae</taxon>
        <taxon>Phormidesmis</taxon>
    </lineage>
</organism>
<dbReference type="EMBL" id="LJZR01000016">
    <property type="protein sequence ID" value="KPQ34872.1"/>
    <property type="molecule type" value="Genomic_DNA"/>
</dbReference>
<name>A0A0P7ZPN0_9CYAN</name>
<gene>
    <name evidence="2" type="ORF">HLUCCA11_13095</name>
</gene>
<evidence type="ECO:0000256" key="1">
    <source>
        <dbReference type="SAM" id="SignalP"/>
    </source>
</evidence>
<proteinExistence type="predicted"/>
<feature type="signal peptide" evidence="1">
    <location>
        <begin position="1"/>
        <end position="38"/>
    </location>
</feature>
<sequence length="261" mass="28452">MITNALSNRPTFALKARLLFSMPLAVLTALWAIAPAAATTFNFKGTDVGGNPTVGEYRVISADFNTNSNLFSWSSTLARNARNNRLADGGWLVISDGPDPRPFSQEYVIFYLDGNNGKVSAYDYSNTHRSHSWGSTTFLGSAPLTSTTTADGEQRTLDFSFDMSAINSRTDFGADWKGTQFTDKIGIWFHGLDGLQASYLESEELSQFSYKAQGWYDASSKETIALASHPPTSQDIPEPGMIAALGVVAVAAFKLKWQKNS</sequence>
<accession>A0A0P7ZPN0</accession>
<dbReference type="Proteomes" id="UP000050465">
    <property type="component" value="Unassembled WGS sequence"/>
</dbReference>
<evidence type="ECO:0000313" key="3">
    <source>
        <dbReference type="Proteomes" id="UP000050465"/>
    </source>
</evidence>
<comment type="caution">
    <text evidence="2">The sequence shown here is derived from an EMBL/GenBank/DDBJ whole genome shotgun (WGS) entry which is preliminary data.</text>
</comment>
<reference evidence="2 3" key="1">
    <citation type="submission" date="2015-09" db="EMBL/GenBank/DDBJ databases">
        <title>Identification and resolution of microdiversity through metagenomic sequencing of parallel consortia.</title>
        <authorList>
            <person name="Nelson W.C."/>
            <person name="Romine M.F."/>
            <person name="Lindemann S.R."/>
        </authorList>
    </citation>
    <scope>NUCLEOTIDE SEQUENCE [LARGE SCALE GENOMIC DNA]</scope>
    <source>
        <strain evidence="2">Ana</strain>
    </source>
</reference>